<dbReference type="PANTHER" id="PTHR11142:SF0">
    <property type="entry name" value="TRNA PSEUDOURIDINE SYNTHASE-LIKE 1"/>
    <property type="match status" value="1"/>
</dbReference>
<reference evidence="2" key="1">
    <citation type="submission" date="2017-04" db="EMBL/GenBank/DDBJ databases">
        <title>Population genomics of picophytoplankton unveils novel chromosome hypervariability.</title>
        <authorList>
            <consortium name="DOE Joint Genome Institute"/>
            <person name="Blanc-Mathieu R."/>
            <person name="Krasovec M."/>
            <person name="Hebrard M."/>
            <person name="Yau S."/>
            <person name="Desgranges E."/>
            <person name="Martin J."/>
            <person name="Schackwitz W."/>
            <person name="Kuo A."/>
            <person name="Salin G."/>
            <person name="Donnadieu C."/>
            <person name="Desdevises Y."/>
            <person name="Sanchez-Ferandin S."/>
            <person name="Moreau H."/>
            <person name="Rivals E."/>
            <person name="Grigoriev I.V."/>
            <person name="Grimsley N."/>
            <person name="Eyre-Walker A."/>
            <person name="Piganeau G."/>
        </authorList>
    </citation>
    <scope>NUCLEOTIDE SEQUENCE [LARGE SCALE GENOMIC DNA]</scope>
    <source>
        <strain evidence="2">RCC 1115</strain>
    </source>
</reference>
<keyword evidence="1" id="KW-0413">Isomerase</keyword>
<dbReference type="eggNOG" id="KOG2553">
    <property type="taxonomic scope" value="Eukaryota"/>
</dbReference>
<dbReference type="InterPro" id="IPR020103">
    <property type="entry name" value="PsdUridine_synth_cat_dom_sf"/>
</dbReference>
<dbReference type="EMBL" id="KZ155774">
    <property type="protein sequence ID" value="OUS48343.1"/>
    <property type="molecule type" value="Genomic_DNA"/>
</dbReference>
<dbReference type="GO" id="GO:0003723">
    <property type="term" value="F:RNA binding"/>
    <property type="evidence" value="ECO:0007669"/>
    <property type="project" value="InterPro"/>
</dbReference>
<dbReference type="AlphaFoldDB" id="A0A1Y5IJQ8"/>
<sequence>MSSDDVEDDRGAISEDFVPRHVTQTLRATSPCGRHACEAGRDANVRRWDPVQQSKFLDDRAWGSVDAFHRALVRGETCVGDLNSSLRPCSIDGVPVGTGETSSRHARRPGRKTFAFRCAYRGVAFAGYAWNADVDGEKEWAFGEASVSASLQWALRDITDTGRPTPSSGRTDRGVSAGASCVSFWTRHPEVTSERIERLVNEESAPGKAGVLRVSEIREVPSSFHATFSAFRRRYVYVLPKKQKFGEERTPCAHLDGATMNRILQPLAEVGGPIDMHAFARGTPPGRSSEVNFSVARAFDARLPRVALDDPDTHAGIRRSRRDVDITVSDSAAAEDLDVVVIELEADRFLRKLARCLVATAAREAAGPPSSDDVLLRIARARDRRLAAPPAPALGLVLAGASYGARAES</sequence>
<dbReference type="GO" id="GO:0031119">
    <property type="term" value="P:tRNA pseudouridine synthesis"/>
    <property type="evidence" value="ECO:0007669"/>
    <property type="project" value="TreeGrafter"/>
</dbReference>
<dbReference type="Proteomes" id="UP000195557">
    <property type="component" value="Unassembled WGS sequence"/>
</dbReference>
<dbReference type="PANTHER" id="PTHR11142">
    <property type="entry name" value="PSEUDOURIDYLATE SYNTHASE"/>
    <property type="match status" value="1"/>
</dbReference>
<dbReference type="SUPFAM" id="SSF55120">
    <property type="entry name" value="Pseudouridine synthase"/>
    <property type="match status" value="1"/>
</dbReference>
<dbReference type="GO" id="GO:0009982">
    <property type="term" value="F:pseudouridine synthase activity"/>
    <property type="evidence" value="ECO:0007669"/>
    <property type="project" value="InterPro"/>
</dbReference>
<organism evidence="2">
    <name type="scientific">Ostreococcus tauri</name>
    <name type="common">Marine green alga</name>
    <dbReference type="NCBI Taxonomy" id="70448"/>
    <lineage>
        <taxon>Eukaryota</taxon>
        <taxon>Viridiplantae</taxon>
        <taxon>Chlorophyta</taxon>
        <taxon>Mamiellophyceae</taxon>
        <taxon>Mamiellales</taxon>
        <taxon>Bathycoccaceae</taxon>
        <taxon>Ostreococcus</taxon>
    </lineage>
</organism>
<evidence type="ECO:0000256" key="1">
    <source>
        <dbReference type="ARBA" id="ARBA00023235"/>
    </source>
</evidence>
<dbReference type="Gene3D" id="3.30.70.580">
    <property type="entry name" value="Pseudouridine synthase I, catalytic domain, N-terminal subdomain"/>
    <property type="match status" value="1"/>
</dbReference>
<dbReference type="Gene3D" id="3.30.70.660">
    <property type="entry name" value="Pseudouridine synthase I, catalytic domain, C-terminal subdomain"/>
    <property type="match status" value="1"/>
</dbReference>
<dbReference type="InterPro" id="IPR020094">
    <property type="entry name" value="TruA/RsuA/RluB/E/F_N"/>
</dbReference>
<proteinExistence type="predicted"/>
<dbReference type="InterPro" id="IPR020095">
    <property type="entry name" value="PsdUridine_synth_TruA_C"/>
</dbReference>
<evidence type="ECO:0000313" key="2">
    <source>
        <dbReference type="EMBL" id="OUS48343.1"/>
    </source>
</evidence>
<protein>
    <submittedName>
        <fullName evidence="2">Pseudouridylate synthase</fullName>
    </submittedName>
</protein>
<name>A0A1Y5IJQ8_OSTTA</name>
<dbReference type="InterPro" id="IPR001406">
    <property type="entry name" value="PsdUridine_synth_TruA"/>
</dbReference>
<accession>A0A1Y5IJQ8</accession>
<gene>
    <name evidence="2" type="ORF">BE221DRAFT_189606</name>
</gene>